<proteinExistence type="predicted"/>
<evidence type="ECO:0000256" key="2">
    <source>
        <dbReference type="ARBA" id="ARBA00004651"/>
    </source>
</evidence>
<dbReference type="SUPFAM" id="SSF55874">
    <property type="entry name" value="ATPase domain of HSP90 chaperone/DNA topoisomerase II/histidine kinase"/>
    <property type="match status" value="1"/>
</dbReference>
<keyword evidence="9" id="KW-0902">Two-component regulatory system</keyword>
<dbReference type="SMART" id="SM00388">
    <property type="entry name" value="HisKA"/>
    <property type="match status" value="1"/>
</dbReference>
<evidence type="ECO:0000256" key="11">
    <source>
        <dbReference type="SAM" id="Phobius"/>
    </source>
</evidence>
<dbReference type="InterPro" id="IPR003661">
    <property type="entry name" value="HisK_dim/P_dom"/>
</dbReference>
<dbReference type="EMBL" id="PZJG01000002">
    <property type="protein sequence ID" value="RAK49893.1"/>
    <property type="molecule type" value="Genomic_DNA"/>
</dbReference>
<dbReference type="OrthoDB" id="335833at2"/>
<dbReference type="InterPro" id="IPR036890">
    <property type="entry name" value="HATPase_C_sf"/>
</dbReference>
<dbReference type="PRINTS" id="PR00344">
    <property type="entry name" value="BCTRLSENSOR"/>
</dbReference>
<keyword evidence="7 13" id="KW-0418">Kinase</keyword>
<feature type="domain" description="Histidine kinase" evidence="12">
    <location>
        <begin position="127"/>
        <end position="339"/>
    </location>
</feature>
<dbReference type="GO" id="GO:0016036">
    <property type="term" value="P:cellular response to phosphate starvation"/>
    <property type="evidence" value="ECO:0007669"/>
    <property type="project" value="TreeGrafter"/>
</dbReference>
<dbReference type="EC" id="2.7.13.3" evidence="3"/>
<keyword evidence="5" id="KW-0808">Transferase</keyword>
<dbReference type="SMART" id="SM00387">
    <property type="entry name" value="HATPase_c"/>
    <property type="match status" value="1"/>
</dbReference>
<dbReference type="PANTHER" id="PTHR45453:SF1">
    <property type="entry name" value="PHOSPHATE REGULON SENSOR PROTEIN PHOR"/>
    <property type="match status" value="1"/>
</dbReference>
<dbReference type="AlphaFoldDB" id="A0A328A5S5"/>
<dbReference type="InterPro" id="IPR050351">
    <property type="entry name" value="BphY/WalK/GraS-like"/>
</dbReference>
<evidence type="ECO:0000256" key="7">
    <source>
        <dbReference type="ARBA" id="ARBA00022777"/>
    </source>
</evidence>
<dbReference type="SUPFAM" id="SSF47384">
    <property type="entry name" value="Homodimeric domain of signal transducing histidine kinase"/>
    <property type="match status" value="1"/>
</dbReference>
<dbReference type="InterPro" id="IPR004358">
    <property type="entry name" value="Sig_transdc_His_kin-like_C"/>
</dbReference>
<keyword evidence="8" id="KW-0067">ATP-binding</keyword>
<gene>
    <name evidence="13" type="ORF">BHX94_05625</name>
</gene>
<sequence>MTIKQQLLIASIGAISLTSLPLFISYKFMWFDGPTIILLTICSVLSSIVTMVFAILFSVPTINKINILNNKTKKIAAGEYHIVGPQINSPKELKSLNDSFDLMAVEIRQQMEQIQMEEREKVMMIENFAHDLKTPLASIKSYSEGLKDGVIYRDGEKDKAYDVLIMQSNRLSQMFDELNQVMSLNVSKVENVTIKIDKLLMVLLDNYTPTMKKENRAFHVHLDNVQPFQQNQIALERILSNFISNAIKFSNDDIWIEVLNDGEQVIIAVKDKGIGISSDHLERIFERTYRVEQSRNKLTGGSGLGLYIAKTLAKQIHCRIEVESNVGSGTAFKLIISKQ</sequence>
<dbReference type="PROSITE" id="PS50109">
    <property type="entry name" value="HIS_KIN"/>
    <property type="match status" value="1"/>
</dbReference>
<evidence type="ECO:0000256" key="3">
    <source>
        <dbReference type="ARBA" id="ARBA00012438"/>
    </source>
</evidence>
<feature type="transmembrane region" description="Helical" evidence="11">
    <location>
        <begin position="36"/>
        <end position="59"/>
    </location>
</feature>
<dbReference type="CDD" id="cd00082">
    <property type="entry name" value="HisKA"/>
    <property type="match status" value="1"/>
</dbReference>
<evidence type="ECO:0000313" key="13">
    <source>
        <dbReference type="EMBL" id="RAK49893.1"/>
    </source>
</evidence>
<feature type="transmembrane region" description="Helical" evidence="11">
    <location>
        <begin position="7"/>
        <end position="24"/>
    </location>
</feature>
<evidence type="ECO:0000256" key="4">
    <source>
        <dbReference type="ARBA" id="ARBA00022553"/>
    </source>
</evidence>
<comment type="caution">
    <text evidence="13">The sequence shown here is derived from an EMBL/GenBank/DDBJ whole genome shotgun (WGS) entry which is preliminary data.</text>
</comment>
<dbReference type="Gene3D" id="1.10.287.130">
    <property type="match status" value="1"/>
</dbReference>
<evidence type="ECO:0000313" key="14">
    <source>
        <dbReference type="Proteomes" id="UP000249579"/>
    </source>
</evidence>
<organism evidence="13 14">
    <name type="scientific">Macrococcoides bohemicum</name>
    <dbReference type="NCBI Taxonomy" id="1903056"/>
    <lineage>
        <taxon>Bacteria</taxon>
        <taxon>Bacillati</taxon>
        <taxon>Bacillota</taxon>
        <taxon>Bacilli</taxon>
        <taxon>Bacillales</taxon>
        <taxon>Staphylococcaceae</taxon>
        <taxon>Macrococcoides</taxon>
    </lineage>
</organism>
<dbReference type="GO" id="GO:0004721">
    <property type="term" value="F:phosphoprotein phosphatase activity"/>
    <property type="evidence" value="ECO:0007669"/>
    <property type="project" value="TreeGrafter"/>
</dbReference>
<dbReference type="Pfam" id="PF00512">
    <property type="entry name" value="HisKA"/>
    <property type="match status" value="1"/>
</dbReference>
<accession>A0A328A5S5</accession>
<name>A0A328A5S5_9STAP</name>
<dbReference type="InterPro" id="IPR003594">
    <property type="entry name" value="HATPase_dom"/>
</dbReference>
<comment type="subcellular location">
    <subcellularLocation>
        <location evidence="2">Cell membrane</location>
        <topology evidence="2">Multi-pass membrane protein</topology>
    </subcellularLocation>
</comment>
<keyword evidence="6" id="KW-0547">Nucleotide-binding</keyword>
<dbReference type="Gene3D" id="6.10.340.10">
    <property type="match status" value="1"/>
</dbReference>
<dbReference type="GO" id="GO:0000155">
    <property type="term" value="F:phosphorelay sensor kinase activity"/>
    <property type="evidence" value="ECO:0007669"/>
    <property type="project" value="InterPro"/>
</dbReference>
<evidence type="ECO:0000259" key="12">
    <source>
        <dbReference type="PROSITE" id="PS50109"/>
    </source>
</evidence>
<evidence type="ECO:0000256" key="5">
    <source>
        <dbReference type="ARBA" id="ARBA00022679"/>
    </source>
</evidence>
<reference evidence="13 14" key="1">
    <citation type="journal article" date="2018" name="Front. Microbiol.">
        <title>Description and Comparative Genomics of Macrococcus caseolyticus subsp. hominis subsp. nov., Macrococcus goetzii sp. nov., Macrococcus epidermidis sp. nov., and Macrococcus bohemicus sp. nov., Novel Macrococci From Human Clinical Material With Virulence Potential and Suspected Uptake of Foreign DNA by Natural Transformation.</title>
        <authorList>
            <person name="Maslanova I."/>
            <person name="Wertheimer Z."/>
            <person name="Sedlacek I."/>
            <person name="Svec P."/>
            <person name="Indrakova A."/>
            <person name="Kovarovic V."/>
            <person name="Schumann P."/>
            <person name="Sproer C."/>
            <person name="Kralova S."/>
            <person name="Sedo O."/>
            <person name="Kristofova L."/>
            <person name="Vrbovska V."/>
            <person name="Fuzik T."/>
            <person name="Petras P."/>
            <person name="Zdrahal Z."/>
            <person name="Ruzickova V."/>
            <person name="Doskar J."/>
            <person name="Pantucek R."/>
        </authorList>
    </citation>
    <scope>NUCLEOTIDE SEQUENCE [LARGE SCALE GENOMIC DNA]</scope>
    <source>
        <strain evidence="13 14">03/115</strain>
    </source>
</reference>
<keyword evidence="10 11" id="KW-0472">Membrane</keyword>
<keyword evidence="11" id="KW-1133">Transmembrane helix</keyword>
<dbReference type="Proteomes" id="UP000249579">
    <property type="component" value="Unassembled WGS sequence"/>
</dbReference>
<dbReference type="InterPro" id="IPR005467">
    <property type="entry name" value="His_kinase_dom"/>
</dbReference>
<evidence type="ECO:0000256" key="6">
    <source>
        <dbReference type="ARBA" id="ARBA00022741"/>
    </source>
</evidence>
<dbReference type="GO" id="GO:0005524">
    <property type="term" value="F:ATP binding"/>
    <property type="evidence" value="ECO:0007669"/>
    <property type="project" value="UniProtKB-KW"/>
</dbReference>
<keyword evidence="11" id="KW-0812">Transmembrane</keyword>
<dbReference type="InterPro" id="IPR036097">
    <property type="entry name" value="HisK_dim/P_sf"/>
</dbReference>
<evidence type="ECO:0000256" key="1">
    <source>
        <dbReference type="ARBA" id="ARBA00000085"/>
    </source>
</evidence>
<dbReference type="RefSeq" id="WP_111745346.1">
    <property type="nucleotide sequence ID" value="NZ_DALZDE010000004.1"/>
</dbReference>
<dbReference type="Gene3D" id="3.30.565.10">
    <property type="entry name" value="Histidine kinase-like ATPase, C-terminal domain"/>
    <property type="match status" value="1"/>
</dbReference>
<protein>
    <recommendedName>
        <fullName evidence="3">histidine kinase</fullName>
        <ecNumber evidence="3">2.7.13.3</ecNumber>
    </recommendedName>
</protein>
<evidence type="ECO:0000256" key="8">
    <source>
        <dbReference type="ARBA" id="ARBA00022840"/>
    </source>
</evidence>
<dbReference type="PANTHER" id="PTHR45453">
    <property type="entry name" value="PHOSPHATE REGULON SENSOR PROTEIN PHOR"/>
    <property type="match status" value="1"/>
</dbReference>
<keyword evidence="4" id="KW-0597">Phosphoprotein</keyword>
<comment type="catalytic activity">
    <reaction evidence="1">
        <text>ATP + protein L-histidine = ADP + protein N-phospho-L-histidine.</text>
        <dbReference type="EC" id="2.7.13.3"/>
    </reaction>
</comment>
<evidence type="ECO:0000256" key="10">
    <source>
        <dbReference type="ARBA" id="ARBA00023136"/>
    </source>
</evidence>
<dbReference type="Pfam" id="PF02518">
    <property type="entry name" value="HATPase_c"/>
    <property type="match status" value="1"/>
</dbReference>
<evidence type="ECO:0000256" key="9">
    <source>
        <dbReference type="ARBA" id="ARBA00023012"/>
    </source>
</evidence>
<dbReference type="GO" id="GO:0005886">
    <property type="term" value="C:plasma membrane"/>
    <property type="evidence" value="ECO:0007669"/>
    <property type="project" value="TreeGrafter"/>
</dbReference>